<reference evidence="1" key="2">
    <citation type="submission" date="2020-05" db="UniProtKB">
        <authorList>
            <consortium name="EnsemblMetazoa"/>
        </authorList>
    </citation>
    <scope>IDENTIFICATION</scope>
    <source>
        <strain evidence="1">IAEA</strain>
    </source>
</reference>
<organism evidence="1 2">
    <name type="scientific">Glossina brevipalpis</name>
    <dbReference type="NCBI Taxonomy" id="37001"/>
    <lineage>
        <taxon>Eukaryota</taxon>
        <taxon>Metazoa</taxon>
        <taxon>Ecdysozoa</taxon>
        <taxon>Arthropoda</taxon>
        <taxon>Hexapoda</taxon>
        <taxon>Insecta</taxon>
        <taxon>Pterygota</taxon>
        <taxon>Neoptera</taxon>
        <taxon>Endopterygota</taxon>
        <taxon>Diptera</taxon>
        <taxon>Brachycera</taxon>
        <taxon>Muscomorpha</taxon>
        <taxon>Hippoboscoidea</taxon>
        <taxon>Glossinidae</taxon>
        <taxon>Glossina</taxon>
    </lineage>
</organism>
<dbReference type="EnsemblMetazoa" id="GBRI011655-RA">
    <property type="protein sequence ID" value="GBRI011655-PA"/>
    <property type="gene ID" value="GBRI011655"/>
</dbReference>
<dbReference type="VEuPathDB" id="VectorBase:GBRI011655"/>
<dbReference type="AlphaFoldDB" id="A0A1A9W9W4"/>
<name>A0A1A9W9W4_9MUSC</name>
<dbReference type="Proteomes" id="UP000091820">
    <property type="component" value="Unassembled WGS sequence"/>
</dbReference>
<evidence type="ECO:0000313" key="2">
    <source>
        <dbReference type="Proteomes" id="UP000091820"/>
    </source>
</evidence>
<reference evidence="2" key="1">
    <citation type="submission" date="2014-03" db="EMBL/GenBank/DDBJ databases">
        <authorList>
            <person name="Aksoy S."/>
            <person name="Warren W."/>
            <person name="Wilson R.K."/>
        </authorList>
    </citation>
    <scope>NUCLEOTIDE SEQUENCE [LARGE SCALE GENOMIC DNA]</scope>
    <source>
        <strain evidence="2">IAEA</strain>
    </source>
</reference>
<keyword evidence="2" id="KW-1185">Reference proteome</keyword>
<proteinExistence type="predicted"/>
<protein>
    <submittedName>
        <fullName evidence="1">Uncharacterized protein</fullName>
    </submittedName>
</protein>
<accession>A0A1A9W9W4</accession>
<evidence type="ECO:0000313" key="1">
    <source>
        <dbReference type="EnsemblMetazoa" id="GBRI011655-PA"/>
    </source>
</evidence>
<sequence length="143" mass="15475">MAQIKISAIDAALQSVVHVFRCQSNNPKALYRKGLVRAGFRRNRAGGGGRWNRAVGGGGWELLKRALRRYLNFTLCGCAYGRECDRLFFFFFSPAHGSPGTLLDIGSALAAPDKAAPTHCWTLSPDTAAFASEIKRKALAASS</sequence>
<dbReference type="STRING" id="37001.A0A1A9W9W4"/>